<evidence type="ECO:0000256" key="6">
    <source>
        <dbReference type="PIRSR" id="PIRSR016020-1"/>
    </source>
</evidence>
<evidence type="ECO:0000313" key="8">
    <source>
        <dbReference type="EMBL" id="KAG0269357.1"/>
    </source>
</evidence>
<dbReference type="PIRSF" id="PIRSF016020">
    <property type="entry name" value="PHexose_mutarotase"/>
    <property type="match status" value="1"/>
</dbReference>
<comment type="function">
    <text evidence="5">Catalyzes the interconversion between the alpha and beta anomers from at least three hexose 6-phosphate sugars (Glc6P, Gal6P, and Man6P).</text>
</comment>
<gene>
    <name evidence="8" type="ORF">DFQ27_003867</name>
</gene>
<feature type="binding site" evidence="7">
    <location>
        <position position="55"/>
    </location>
    <ligand>
        <name>substrate</name>
    </ligand>
</feature>
<feature type="binding site" evidence="7">
    <location>
        <position position="84"/>
    </location>
    <ligand>
        <name>substrate</name>
    </ligand>
</feature>
<organism evidence="8 9">
    <name type="scientific">Actinomortierella ambigua</name>
    <dbReference type="NCBI Taxonomy" id="1343610"/>
    <lineage>
        <taxon>Eukaryota</taxon>
        <taxon>Fungi</taxon>
        <taxon>Fungi incertae sedis</taxon>
        <taxon>Mucoromycota</taxon>
        <taxon>Mortierellomycotina</taxon>
        <taxon>Mortierellomycetes</taxon>
        <taxon>Mortierellales</taxon>
        <taxon>Mortierellaceae</taxon>
        <taxon>Actinomortierella</taxon>
    </lineage>
</organism>
<comment type="caution">
    <text evidence="8">The sequence shown here is derived from an EMBL/GenBank/DDBJ whole genome shotgun (WGS) entry which is preliminary data.</text>
</comment>
<keyword evidence="9" id="KW-1185">Reference proteome</keyword>
<evidence type="ECO:0000256" key="2">
    <source>
        <dbReference type="ARBA" id="ARBA00005866"/>
    </source>
</evidence>
<reference evidence="8" key="1">
    <citation type="journal article" date="2020" name="Fungal Divers.">
        <title>Resolving the Mortierellaceae phylogeny through synthesis of multi-gene phylogenetics and phylogenomics.</title>
        <authorList>
            <person name="Vandepol N."/>
            <person name="Liber J."/>
            <person name="Desiro A."/>
            <person name="Na H."/>
            <person name="Kennedy M."/>
            <person name="Barry K."/>
            <person name="Grigoriev I.V."/>
            <person name="Miller A.N."/>
            <person name="O'Donnell K."/>
            <person name="Stajich J.E."/>
            <person name="Bonito G."/>
        </authorList>
    </citation>
    <scope>NUCLEOTIDE SEQUENCE</scope>
    <source>
        <strain evidence="8">BC1065</strain>
    </source>
</reference>
<sequence length="289" mass="31509">MPIAQQTNKTVLSHPSGASAEVYLYGATLTSWNVQGKERIFVSQKAILDGSKAIRGGIPLVFPVFGKSKPPHVTSSLPQHGFARITLWKVVDTQEDDKAVVAKFGLDHTMLSAEHRAAWPFDFELVFTVRLYADKLETHLKVHNVGDKSFEFNTLLHTYFSITDASKVRVAGLSGLEYVDKVSQSTKTQEGDVTIPGEVDSVYAGVKSQSVEIKDIAAAGDASKGIRLTRDGVSDIVVWNPWIEKAKGMADFGDTEYPHMICVEAGQVAEFLGLQAGKSWEGGQILSLL</sequence>
<dbReference type="PANTHER" id="PTHR11122:SF13">
    <property type="entry name" value="GLUCOSE-6-PHOSPHATE 1-EPIMERASE"/>
    <property type="match status" value="1"/>
</dbReference>
<comment type="similarity">
    <text evidence="2 5">Belongs to the glucose-6-phosphate 1-epimerase family.</text>
</comment>
<keyword evidence="4 5" id="KW-0413">Isomerase</keyword>
<dbReference type="GO" id="GO:0047938">
    <property type="term" value="F:glucose-6-phosphate 1-epimerase activity"/>
    <property type="evidence" value="ECO:0007669"/>
    <property type="project" value="UniProtKB-UniRule"/>
</dbReference>
<dbReference type="EC" id="5.1.3.15" evidence="3 5"/>
<dbReference type="InterPro" id="IPR008183">
    <property type="entry name" value="Aldose_1/G6P_1-epimerase"/>
</dbReference>
<evidence type="ECO:0000256" key="5">
    <source>
        <dbReference type="PIRNR" id="PIRNR016020"/>
    </source>
</evidence>
<comment type="catalytic activity">
    <reaction evidence="1">
        <text>alpha-D-glucose 6-phosphate = beta-D-glucose 6-phosphate</text>
        <dbReference type="Rhea" id="RHEA:16249"/>
        <dbReference type="ChEBI" id="CHEBI:58225"/>
        <dbReference type="ChEBI" id="CHEBI:58247"/>
        <dbReference type="EC" id="5.1.3.15"/>
    </reaction>
</comment>
<dbReference type="Gene3D" id="2.70.98.10">
    <property type="match status" value="1"/>
</dbReference>
<dbReference type="GO" id="GO:0005737">
    <property type="term" value="C:cytoplasm"/>
    <property type="evidence" value="ECO:0007669"/>
    <property type="project" value="TreeGrafter"/>
</dbReference>
<accession>A0A9P6QHZ5</accession>
<dbReference type="EMBL" id="JAAAJB010000027">
    <property type="protein sequence ID" value="KAG0269357.1"/>
    <property type="molecule type" value="Genomic_DNA"/>
</dbReference>
<dbReference type="InterPro" id="IPR014718">
    <property type="entry name" value="GH-type_carb-bd"/>
</dbReference>
<dbReference type="Proteomes" id="UP000807716">
    <property type="component" value="Unassembled WGS sequence"/>
</dbReference>
<evidence type="ECO:0000256" key="4">
    <source>
        <dbReference type="ARBA" id="ARBA00023235"/>
    </source>
</evidence>
<feature type="active site" evidence="6">
    <location>
        <position position="264"/>
    </location>
</feature>
<evidence type="ECO:0000313" key="9">
    <source>
        <dbReference type="Proteomes" id="UP000807716"/>
    </source>
</evidence>
<dbReference type="InterPro" id="IPR011013">
    <property type="entry name" value="Gal_mutarotase_sf_dom"/>
</dbReference>
<feature type="active site" evidence="6">
    <location>
        <position position="157"/>
    </location>
</feature>
<evidence type="ECO:0000256" key="7">
    <source>
        <dbReference type="PIRSR" id="PIRSR016020-2"/>
    </source>
</evidence>
<dbReference type="Pfam" id="PF01263">
    <property type="entry name" value="Aldose_epim"/>
    <property type="match status" value="1"/>
</dbReference>
<dbReference type="GO" id="GO:0005975">
    <property type="term" value="P:carbohydrate metabolic process"/>
    <property type="evidence" value="ECO:0007669"/>
    <property type="project" value="InterPro"/>
</dbReference>
<protein>
    <recommendedName>
        <fullName evidence="3 5">Glucose-6-phosphate 1-epimerase</fullName>
        <ecNumber evidence="3 5">5.1.3.15</ecNumber>
    </recommendedName>
</protein>
<evidence type="ECO:0000256" key="1">
    <source>
        <dbReference type="ARBA" id="ARBA00001096"/>
    </source>
</evidence>
<dbReference type="SUPFAM" id="SSF74650">
    <property type="entry name" value="Galactose mutarotase-like"/>
    <property type="match status" value="1"/>
</dbReference>
<feature type="binding site" evidence="7">
    <location>
        <position position="79"/>
    </location>
    <ligand>
        <name>substrate</name>
    </ligand>
</feature>
<dbReference type="OrthoDB" id="1659429at2759"/>
<dbReference type="PANTHER" id="PTHR11122">
    <property type="entry name" value="APOSPORY-ASSOCIATED PROTEIN C-RELATED"/>
    <property type="match status" value="1"/>
</dbReference>
<proteinExistence type="inferred from homology"/>
<name>A0A9P6QHZ5_9FUNG</name>
<dbReference type="AlphaFoldDB" id="A0A9P6QHZ5"/>
<dbReference type="CDD" id="cd09020">
    <property type="entry name" value="D-hex-6-P-epi_like"/>
    <property type="match status" value="1"/>
</dbReference>
<dbReference type="GO" id="GO:0030246">
    <property type="term" value="F:carbohydrate binding"/>
    <property type="evidence" value="ECO:0007669"/>
    <property type="project" value="UniProtKB-UniRule"/>
</dbReference>
<dbReference type="InterPro" id="IPR025532">
    <property type="entry name" value="G6P_1-epimerase"/>
</dbReference>
<evidence type="ECO:0000256" key="3">
    <source>
        <dbReference type="ARBA" id="ARBA00012083"/>
    </source>
</evidence>